<protein>
    <submittedName>
        <fullName evidence="2">Uncharacterized protein</fullName>
    </submittedName>
</protein>
<dbReference type="EMBL" id="LR796486">
    <property type="protein sequence ID" value="CAB4146960.1"/>
    <property type="molecule type" value="Genomic_DNA"/>
</dbReference>
<reference evidence="2" key="1">
    <citation type="submission" date="2020-04" db="EMBL/GenBank/DDBJ databases">
        <authorList>
            <person name="Chiriac C."/>
            <person name="Salcher M."/>
            <person name="Ghai R."/>
            <person name="Kavagutti S V."/>
        </authorList>
    </citation>
    <scope>NUCLEOTIDE SEQUENCE</scope>
</reference>
<name>A0A6J5MPH6_9CAUD</name>
<sequence>MESAKPVLVEWLDAAASGEWHEAKKEDLHCRTIGFVVYEDNQQIELAGTITEGMCNNSITIPKQMIIKRKTIQIETTKRKSKRKETPAVGTGYDPTKVPFSDH</sequence>
<feature type="region of interest" description="Disordered" evidence="1">
    <location>
        <begin position="76"/>
        <end position="103"/>
    </location>
</feature>
<proteinExistence type="predicted"/>
<evidence type="ECO:0000313" key="2">
    <source>
        <dbReference type="EMBL" id="CAB4146960.1"/>
    </source>
</evidence>
<organism evidence="2">
    <name type="scientific">uncultured Caudovirales phage</name>
    <dbReference type="NCBI Taxonomy" id="2100421"/>
    <lineage>
        <taxon>Viruses</taxon>
        <taxon>Duplodnaviria</taxon>
        <taxon>Heunggongvirae</taxon>
        <taxon>Uroviricota</taxon>
        <taxon>Caudoviricetes</taxon>
        <taxon>Peduoviridae</taxon>
        <taxon>Maltschvirus</taxon>
        <taxon>Maltschvirus maltsch</taxon>
    </lineage>
</organism>
<accession>A0A6J5MPH6</accession>
<evidence type="ECO:0000256" key="1">
    <source>
        <dbReference type="SAM" id="MobiDB-lite"/>
    </source>
</evidence>
<gene>
    <name evidence="2" type="ORF">UFOVP507_4</name>
</gene>